<dbReference type="InterPro" id="IPR000182">
    <property type="entry name" value="GNAT_dom"/>
</dbReference>
<evidence type="ECO:0000259" key="3">
    <source>
        <dbReference type="PROSITE" id="PS51186"/>
    </source>
</evidence>
<evidence type="ECO:0000313" key="4">
    <source>
        <dbReference type="EMBL" id="MBD3849473.1"/>
    </source>
</evidence>
<dbReference type="EMBL" id="JACXWY010000040">
    <property type="protein sequence ID" value="MBD3849473.1"/>
    <property type="molecule type" value="Genomic_DNA"/>
</dbReference>
<feature type="domain" description="N-acetyltransferase" evidence="3">
    <location>
        <begin position="9"/>
        <end position="170"/>
    </location>
</feature>
<dbReference type="InterPro" id="IPR050832">
    <property type="entry name" value="Bact_Acetyltransf"/>
</dbReference>
<evidence type="ECO:0000256" key="2">
    <source>
        <dbReference type="ARBA" id="ARBA00023315"/>
    </source>
</evidence>
<dbReference type="PANTHER" id="PTHR43877:SF2">
    <property type="entry name" value="AMINOALKYLPHOSPHONATE N-ACETYLTRANSFERASE-RELATED"/>
    <property type="match status" value="1"/>
</dbReference>
<dbReference type="AlphaFoldDB" id="A0A927EEK8"/>
<gene>
    <name evidence="4" type="ORF">IED13_27555</name>
</gene>
<reference evidence="4" key="1">
    <citation type="submission" date="2020-09" db="EMBL/GenBank/DDBJ databases">
        <title>Bosea spartocytisi sp. nov. a root nodule endophyte of Spartocytisus supranubius in the high mountain ecosystem fo the Teide National Park (Canary Islands, Spain).</title>
        <authorList>
            <person name="Pulido-Suarez L."/>
            <person name="Peix A."/>
            <person name="Igual J.M."/>
            <person name="Socas-Perez N."/>
            <person name="Velazquez E."/>
            <person name="Flores-Felix J.D."/>
            <person name="Leon-Barrios M."/>
        </authorList>
    </citation>
    <scope>NUCLEOTIDE SEQUENCE</scope>
    <source>
        <strain evidence="4">SSUT16</strain>
    </source>
</reference>
<dbReference type="InterPro" id="IPR016181">
    <property type="entry name" value="Acyl_CoA_acyltransferase"/>
</dbReference>
<dbReference type="Pfam" id="PF00583">
    <property type="entry name" value="Acetyltransf_1"/>
    <property type="match status" value="1"/>
</dbReference>
<keyword evidence="5" id="KW-1185">Reference proteome</keyword>
<comment type="caution">
    <text evidence="4">The sequence shown here is derived from an EMBL/GenBank/DDBJ whole genome shotgun (WGS) entry which is preliminary data.</text>
</comment>
<dbReference type="PROSITE" id="PS51186">
    <property type="entry name" value="GNAT"/>
    <property type="match status" value="1"/>
</dbReference>
<dbReference type="SUPFAM" id="SSF55729">
    <property type="entry name" value="Acyl-CoA N-acyltransferases (Nat)"/>
    <property type="match status" value="1"/>
</dbReference>
<protein>
    <submittedName>
        <fullName evidence="4">GNAT family N-acetyltransferase</fullName>
    </submittedName>
</protein>
<keyword evidence="1" id="KW-0808">Transferase</keyword>
<dbReference type="PANTHER" id="PTHR43877">
    <property type="entry name" value="AMINOALKYLPHOSPHONATE N-ACETYLTRANSFERASE-RELATED-RELATED"/>
    <property type="match status" value="1"/>
</dbReference>
<dbReference type="GO" id="GO:0016747">
    <property type="term" value="F:acyltransferase activity, transferring groups other than amino-acyl groups"/>
    <property type="evidence" value="ECO:0007669"/>
    <property type="project" value="InterPro"/>
</dbReference>
<dbReference type="CDD" id="cd04301">
    <property type="entry name" value="NAT_SF"/>
    <property type="match status" value="1"/>
</dbReference>
<sequence>MAMSAPHSLLVRHLGPDDARDYRDIRLAALKNAPDAFGSTYEEEHTLSVEAFAKQVEATTVFGAFLDKQIRGMAGFARQQGRKSTHKGLIWAMFVAPTVRGQGVGLALVEAALKHAATIVEQVTLKVVTDNVAAIALYEAMGFKTYGIEPKALKVGNGYADELLMVRFLDDL</sequence>
<name>A0A927EEK8_9HYPH</name>
<evidence type="ECO:0000256" key="1">
    <source>
        <dbReference type="ARBA" id="ARBA00022679"/>
    </source>
</evidence>
<organism evidence="4 5">
    <name type="scientific">Bosea spartocytisi</name>
    <dbReference type="NCBI Taxonomy" id="2773451"/>
    <lineage>
        <taxon>Bacteria</taxon>
        <taxon>Pseudomonadati</taxon>
        <taxon>Pseudomonadota</taxon>
        <taxon>Alphaproteobacteria</taxon>
        <taxon>Hyphomicrobiales</taxon>
        <taxon>Boseaceae</taxon>
        <taxon>Bosea</taxon>
    </lineage>
</organism>
<dbReference type="Proteomes" id="UP000619295">
    <property type="component" value="Unassembled WGS sequence"/>
</dbReference>
<evidence type="ECO:0000313" key="5">
    <source>
        <dbReference type="Proteomes" id="UP000619295"/>
    </source>
</evidence>
<dbReference type="Gene3D" id="3.40.630.30">
    <property type="match status" value="1"/>
</dbReference>
<keyword evidence="2" id="KW-0012">Acyltransferase</keyword>
<accession>A0A927EEK8</accession>
<proteinExistence type="predicted"/>